<dbReference type="Proteomes" id="UP000178606">
    <property type="component" value="Unassembled WGS sequence"/>
</dbReference>
<evidence type="ECO:0000313" key="5">
    <source>
        <dbReference type="Proteomes" id="UP000178606"/>
    </source>
</evidence>
<feature type="compositionally biased region" description="Low complexity" evidence="2">
    <location>
        <begin position="566"/>
        <end position="578"/>
    </location>
</feature>
<dbReference type="GO" id="GO:0004553">
    <property type="term" value="F:hydrolase activity, hydrolyzing O-glycosyl compounds"/>
    <property type="evidence" value="ECO:0007669"/>
    <property type="project" value="InterPro"/>
</dbReference>
<dbReference type="PROSITE" id="PS51766">
    <property type="entry name" value="DOCKERIN"/>
    <property type="match status" value="1"/>
</dbReference>
<evidence type="ECO:0000256" key="1">
    <source>
        <dbReference type="ARBA" id="ARBA00022729"/>
    </source>
</evidence>
<dbReference type="NCBIfam" id="NF012200">
    <property type="entry name" value="choice_anch_D"/>
    <property type="match status" value="2"/>
</dbReference>
<dbReference type="AlphaFoldDB" id="A0A1F6C3G4"/>
<dbReference type="EMBL" id="MFKF01000430">
    <property type="protein sequence ID" value="OGG43598.1"/>
    <property type="molecule type" value="Genomic_DNA"/>
</dbReference>
<comment type="caution">
    <text evidence="4">The sequence shown here is derived from an EMBL/GenBank/DDBJ whole genome shotgun (WGS) entry which is preliminary data.</text>
</comment>
<evidence type="ECO:0000313" key="4">
    <source>
        <dbReference type="EMBL" id="OGG43598.1"/>
    </source>
</evidence>
<dbReference type="InterPro" id="IPR036439">
    <property type="entry name" value="Dockerin_dom_sf"/>
</dbReference>
<proteinExistence type="predicted"/>
<dbReference type="InterPro" id="IPR032812">
    <property type="entry name" value="SbsA_Ig"/>
</dbReference>
<dbReference type="PROSITE" id="PS00018">
    <property type="entry name" value="EF_HAND_1"/>
    <property type="match status" value="1"/>
</dbReference>
<feature type="region of interest" description="Disordered" evidence="2">
    <location>
        <begin position="560"/>
        <end position="585"/>
    </location>
</feature>
<dbReference type="InterPro" id="IPR013783">
    <property type="entry name" value="Ig-like_fold"/>
</dbReference>
<dbReference type="Gene3D" id="2.60.40.680">
    <property type="match status" value="1"/>
</dbReference>
<dbReference type="Pfam" id="PF13205">
    <property type="entry name" value="Big_5"/>
    <property type="match status" value="1"/>
</dbReference>
<feature type="domain" description="Dockerin" evidence="3">
    <location>
        <begin position="750"/>
        <end position="818"/>
    </location>
</feature>
<name>A0A1F6C3G4_HANXR</name>
<accession>A0A1F6C3G4</accession>
<feature type="region of interest" description="Disordered" evidence="2">
    <location>
        <begin position="817"/>
        <end position="850"/>
    </location>
</feature>
<dbReference type="Gene3D" id="2.60.40.10">
    <property type="entry name" value="Immunoglobulins"/>
    <property type="match status" value="2"/>
</dbReference>
<dbReference type="InterPro" id="IPR016134">
    <property type="entry name" value="Dockerin_dom"/>
</dbReference>
<dbReference type="SUPFAM" id="SSF63446">
    <property type="entry name" value="Type I dockerin domain"/>
    <property type="match status" value="1"/>
</dbReference>
<sequence length="876" mass="92473">MVDRELPFGSVSQSTLAVTKTLDVKNSGGGVLKVTNVIVEMVSQNTSRFELASADRFDVEAGKSAPITVRLTPSVVGRAEGRLTIRFDASLTLSPITVSLTATVEAAGASPRIDTDLGTTRTLAWGTVIQSTTPVEKSFTVFNRGGSPLTISNITIEGTSLARLVTASRFDVPVNGSQTVTVALAPQTVGKLEGTLTIVSTDPNQGRLTIALTAEVKRPEDIPSNIKVLNPFNFSPLAYNVPTQATSTVQNDRGLVPLRLFDVVSDNTQVVIKSYEVNPIDPNRTGAIIAEYTARPYRATSGFVHVYSNAEESPKKILWSAKEVPLDTLGVVSALPRDGATNVSPTTSITVEFSDEVFAFGSRFAAVEVDLQPEPKKFNWQGDISVVGKRVTYRNVPLEAGTTYRFSVLSAVGRRGQELGSSREFLFSTGGSIPATGSIKGTVAFASSSEGPQGVRTDTLSAQGGRAFAVDEKTKAVVAEQVIGKGGEFELKRLPGASSTSSGRYLVYAEAPGRDQPVSVSLDQDNNGRPDPVVVTPGQSSPPVVIPVQDVPLKKEEAPGRVMLDGNPNPGNQNPGGQSLSSASFSPDSTVSIALYVDGVQELKGYSATVQFEADKLDFIGFEPTLPGSPSAPEDRPLLVGQQDGVSSVREKPVVSQEAGTVKVEGDQVKVEGKLLDGRKENAASGGGLLGILKFAAKAGQSLGGGKPVRLAAEGEAVVKVRELTLSSLDRRKTVQNAGTVQVVSQPPPPSVLIGDVNGDKVVDEGDAVLMLRFRAGLTTLTMAQQRMGDVNGDGTLDEGDVILILRLRAGLISAFPRSSKPVGDQKNLEPGRGDDPVNRPGVGRTQRGAEVGFGEARAVSVRHSSLLTPHFLRFR</sequence>
<dbReference type="CDD" id="cd14256">
    <property type="entry name" value="Dockerin_I"/>
    <property type="match status" value="1"/>
</dbReference>
<protein>
    <recommendedName>
        <fullName evidence="3">Dockerin domain-containing protein</fullName>
    </recommendedName>
</protein>
<dbReference type="GO" id="GO:0000272">
    <property type="term" value="P:polysaccharide catabolic process"/>
    <property type="evidence" value="ECO:0007669"/>
    <property type="project" value="InterPro"/>
</dbReference>
<dbReference type="Pfam" id="PF00404">
    <property type="entry name" value="Dockerin_1"/>
    <property type="match status" value="1"/>
</dbReference>
<reference evidence="4 5" key="1">
    <citation type="journal article" date="2016" name="Nat. Commun.">
        <title>Thousands of microbial genomes shed light on interconnected biogeochemical processes in an aquifer system.</title>
        <authorList>
            <person name="Anantharaman K."/>
            <person name="Brown C.T."/>
            <person name="Hug L.A."/>
            <person name="Sharon I."/>
            <person name="Castelle C.J."/>
            <person name="Probst A.J."/>
            <person name="Thomas B.C."/>
            <person name="Singh A."/>
            <person name="Wilkins M.J."/>
            <person name="Karaoz U."/>
            <person name="Brodie E.L."/>
            <person name="Williams K.H."/>
            <person name="Hubbard S.S."/>
            <person name="Banfield J.F."/>
        </authorList>
    </citation>
    <scope>NUCLEOTIDE SEQUENCE [LARGE SCALE GENOMIC DNA]</scope>
    <source>
        <strain evidence="5">RIFCSPLOWO2_12_FULL_64_10</strain>
    </source>
</reference>
<dbReference type="InterPro" id="IPR002105">
    <property type="entry name" value="Dockerin_1_rpt"/>
</dbReference>
<feature type="compositionally biased region" description="Basic and acidic residues" evidence="2">
    <location>
        <begin position="827"/>
        <end position="838"/>
    </location>
</feature>
<evidence type="ECO:0000259" key="3">
    <source>
        <dbReference type="PROSITE" id="PS51766"/>
    </source>
</evidence>
<keyword evidence="1" id="KW-0732">Signal</keyword>
<gene>
    <name evidence="4" type="ORF">A3F84_24060</name>
</gene>
<dbReference type="InterPro" id="IPR018247">
    <property type="entry name" value="EF_Hand_1_Ca_BS"/>
</dbReference>
<dbReference type="Gene3D" id="1.10.1330.10">
    <property type="entry name" value="Dockerin domain"/>
    <property type="match status" value="1"/>
</dbReference>
<feature type="region of interest" description="Disordered" evidence="2">
    <location>
        <begin position="523"/>
        <end position="546"/>
    </location>
</feature>
<organism evidence="4 5">
    <name type="scientific">Handelsmanbacteria sp. (strain RIFCSPLOWO2_12_FULL_64_10)</name>
    <dbReference type="NCBI Taxonomy" id="1817868"/>
    <lineage>
        <taxon>Bacteria</taxon>
        <taxon>Candidatus Handelsmaniibacteriota</taxon>
    </lineage>
</organism>
<evidence type="ECO:0000256" key="2">
    <source>
        <dbReference type="SAM" id="MobiDB-lite"/>
    </source>
</evidence>